<sequence length="413" mass="47214">MNIKVLALLGVLIAIPTQAKAVDPVLLYVGTFLGEYVAGKLIDEVWDSVTDKPDMRLLDARLKDLEYNSAMRGEMRDEIRKLRESVNERTTREEFRKMVQKTNAEIGSIKRRLDNIEERVEKLEVENDDLKNNTKNAENAEYFRLRGKKFRDATEFHRSIACFNIAVKLGTGKTLILSLDGRAHAYKLMNARDVALVDYSEAVAQYEKRTEADDKRDLLTWSELGVIIYNDRASAWTGKLEYKKAVTDYTDVIRINPNNTSAYIMRGCASVGGHHRARLIAWENHVDFEALVKYMKDSEKYSREYYYNPAGALKDFDEAIRREPKSSDAFRNRGIVHSFEGKFDDAVSDLSEAIHLDPADAGANFWLALTYEGTGKISEAASHYRQYAKLAPKQWEADKSKGAERVRQLMIKN</sequence>
<proteinExistence type="predicted"/>
<dbReference type="PROSITE" id="PS50005">
    <property type="entry name" value="TPR"/>
    <property type="match status" value="2"/>
</dbReference>
<dbReference type="InterPro" id="IPR019734">
    <property type="entry name" value="TPR_rpt"/>
</dbReference>
<gene>
    <name evidence="6" type="ORF">FRUB_10045</name>
</gene>
<feature type="coiled-coil region" evidence="4">
    <location>
        <begin position="99"/>
        <end position="140"/>
    </location>
</feature>
<dbReference type="SUPFAM" id="SSF48452">
    <property type="entry name" value="TPR-like"/>
    <property type="match status" value="2"/>
</dbReference>
<dbReference type="Gene3D" id="1.25.40.10">
    <property type="entry name" value="Tetratricopeptide repeat domain"/>
    <property type="match status" value="2"/>
</dbReference>
<dbReference type="SMART" id="SM00028">
    <property type="entry name" value="TPR"/>
    <property type="match status" value="5"/>
</dbReference>
<dbReference type="Proteomes" id="UP000214646">
    <property type="component" value="Unassembled WGS sequence"/>
</dbReference>
<evidence type="ECO:0000313" key="7">
    <source>
        <dbReference type="Proteomes" id="UP000214646"/>
    </source>
</evidence>
<keyword evidence="5" id="KW-0732">Signal</keyword>
<protein>
    <recommendedName>
        <fullName evidence="8">Tetratricopeptide repeat protein</fullName>
    </recommendedName>
</protein>
<evidence type="ECO:0000256" key="3">
    <source>
        <dbReference type="PROSITE-ProRule" id="PRU00339"/>
    </source>
</evidence>
<dbReference type="PANTHER" id="PTHR44858:SF1">
    <property type="entry name" value="UDP-N-ACETYLGLUCOSAMINE--PEPTIDE N-ACETYLGLUCOSAMINYLTRANSFERASE SPINDLY-RELATED"/>
    <property type="match status" value="1"/>
</dbReference>
<accession>A0A225D2M8</accession>
<feature type="repeat" description="TPR" evidence="3">
    <location>
        <begin position="327"/>
        <end position="360"/>
    </location>
</feature>
<feature type="chain" id="PRO_5012488592" description="Tetratricopeptide repeat protein" evidence="5">
    <location>
        <begin position="22"/>
        <end position="413"/>
    </location>
</feature>
<dbReference type="InterPro" id="IPR050498">
    <property type="entry name" value="Ycf3"/>
</dbReference>
<comment type="caution">
    <text evidence="6">The sequence shown here is derived from an EMBL/GenBank/DDBJ whole genome shotgun (WGS) entry which is preliminary data.</text>
</comment>
<evidence type="ECO:0000256" key="5">
    <source>
        <dbReference type="SAM" id="SignalP"/>
    </source>
</evidence>
<dbReference type="Pfam" id="PF13432">
    <property type="entry name" value="TPR_16"/>
    <property type="match status" value="1"/>
</dbReference>
<evidence type="ECO:0008006" key="8">
    <source>
        <dbReference type="Google" id="ProtNLM"/>
    </source>
</evidence>
<keyword evidence="2 3" id="KW-0802">TPR repeat</keyword>
<reference evidence="7" key="1">
    <citation type="submission" date="2017-06" db="EMBL/GenBank/DDBJ databases">
        <title>Genome analysis of Fimbriiglobus ruber SP5, the first member of the order Planctomycetales with confirmed chitinolytic capability.</title>
        <authorList>
            <person name="Ravin N.V."/>
            <person name="Rakitin A.L."/>
            <person name="Ivanova A.A."/>
            <person name="Beletsky A.V."/>
            <person name="Kulichevskaya I.S."/>
            <person name="Mardanov A.V."/>
            <person name="Dedysh S.N."/>
        </authorList>
    </citation>
    <scope>NUCLEOTIDE SEQUENCE [LARGE SCALE GENOMIC DNA]</scope>
    <source>
        <strain evidence="7">SP5</strain>
    </source>
</reference>
<dbReference type="EMBL" id="NIDE01000019">
    <property type="protein sequence ID" value="OWK35203.1"/>
    <property type="molecule type" value="Genomic_DNA"/>
</dbReference>
<evidence type="ECO:0000313" key="6">
    <source>
        <dbReference type="EMBL" id="OWK35203.1"/>
    </source>
</evidence>
<feature type="repeat" description="TPR" evidence="3">
    <location>
        <begin position="226"/>
        <end position="259"/>
    </location>
</feature>
<evidence type="ECO:0000256" key="1">
    <source>
        <dbReference type="ARBA" id="ARBA00022737"/>
    </source>
</evidence>
<feature type="signal peptide" evidence="5">
    <location>
        <begin position="1"/>
        <end position="21"/>
    </location>
</feature>
<keyword evidence="7" id="KW-1185">Reference proteome</keyword>
<dbReference type="PANTHER" id="PTHR44858">
    <property type="entry name" value="TETRATRICOPEPTIDE REPEAT PROTEIN 6"/>
    <property type="match status" value="1"/>
</dbReference>
<dbReference type="AlphaFoldDB" id="A0A225D2M8"/>
<keyword evidence="4" id="KW-0175">Coiled coil</keyword>
<name>A0A225D2M8_9BACT</name>
<organism evidence="6 7">
    <name type="scientific">Fimbriiglobus ruber</name>
    <dbReference type="NCBI Taxonomy" id="1908690"/>
    <lineage>
        <taxon>Bacteria</taxon>
        <taxon>Pseudomonadati</taxon>
        <taxon>Planctomycetota</taxon>
        <taxon>Planctomycetia</taxon>
        <taxon>Gemmatales</taxon>
        <taxon>Gemmataceae</taxon>
        <taxon>Fimbriiglobus</taxon>
    </lineage>
</organism>
<evidence type="ECO:0000256" key="4">
    <source>
        <dbReference type="SAM" id="Coils"/>
    </source>
</evidence>
<evidence type="ECO:0000256" key="2">
    <source>
        <dbReference type="ARBA" id="ARBA00022803"/>
    </source>
</evidence>
<dbReference type="InterPro" id="IPR011990">
    <property type="entry name" value="TPR-like_helical_dom_sf"/>
</dbReference>
<keyword evidence="1" id="KW-0677">Repeat</keyword>